<accession>A0A9W7LRS3</accession>
<dbReference type="PANTHER" id="PTHR37707:SF1">
    <property type="entry name" value="MATERNAL EFFECT EMBRYO ARREST 9"/>
    <property type="match status" value="1"/>
</dbReference>
<proteinExistence type="predicted"/>
<gene>
    <name evidence="1" type="ORF">HRI_001109600</name>
</gene>
<reference evidence="1" key="1">
    <citation type="submission" date="2023-05" db="EMBL/GenBank/DDBJ databases">
        <title>Genome and transcriptome analyses reveal genes involved in the formation of fine ridges on petal epidermal cells in Hibiscus trionum.</title>
        <authorList>
            <person name="Koshimizu S."/>
            <person name="Masuda S."/>
            <person name="Ishii T."/>
            <person name="Shirasu K."/>
            <person name="Hoshino A."/>
            <person name="Arita M."/>
        </authorList>
    </citation>
    <scope>NUCLEOTIDE SEQUENCE</scope>
    <source>
        <strain evidence="1">Hamamatsu line</strain>
    </source>
</reference>
<organism evidence="1 2">
    <name type="scientific">Hibiscus trionum</name>
    <name type="common">Flower of an hour</name>
    <dbReference type="NCBI Taxonomy" id="183268"/>
    <lineage>
        <taxon>Eukaryota</taxon>
        <taxon>Viridiplantae</taxon>
        <taxon>Streptophyta</taxon>
        <taxon>Embryophyta</taxon>
        <taxon>Tracheophyta</taxon>
        <taxon>Spermatophyta</taxon>
        <taxon>Magnoliopsida</taxon>
        <taxon>eudicotyledons</taxon>
        <taxon>Gunneridae</taxon>
        <taxon>Pentapetalae</taxon>
        <taxon>rosids</taxon>
        <taxon>malvids</taxon>
        <taxon>Malvales</taxon>
        <taxon>Malvaceae</taxon>
        <taxon>Malvoideae</taxon>
        <taxon>Hibiscus</taxon>
    </lineage>
</organism>
<dbReference type="OrthoDB" id="992831at2759"/>
<dbReference type="Proteomes" id="UP001165190">
    <property type="component" value="Unassembled WGS sequence"/>
</dbReference>
<evidence type="ECO:0000313" key="1">
    <source>
        <dbReference type="EMBL" id="GMI74403.1"/>
    </source>
</evidence>
<dbReference type="PANTHER" id="PTHR37707">
    <property type="entry name" value="MATERNAL EFFECT EMBRYO ARREST 9"/>
    <property type="match status" value="1"/>
</dbReference>
<name>A0A9W7LRS3_HIBTR</name>
<protein>
    <submittedName>
        <fullName evidence="1">Maternal effect embryo arrest 9</fullName>
    </submittedName>
</protein>
<dbReference type="EMBL" id="BSYR01000011">
    <property type="protein sequence ID" value="GMI74403.1"/>
    <property type="molecule type" value="Genomic_DNA"/>
</dbReference>
<sequence length="144" mass="16349">MEALLSQFTFLSDQALRDKNFDPSAMEDLMKLFELESYKAWAAMELEHEEQAEITMQEAEDYLDSVMETAMDEFRRFEEEMECDSKKELDGLEDGAEKARKMGNLMEKGATIASKLYTEAAMNSATTSMKSAFKGLSTNKVHPS</sequence>
<dbReference type="AlphaFoldDB" id="A0A9W7LRS3"/>
<comment type="caution">
    <text evidence="1">The sequence shown here is derived from an EMBL/GenBank/DDBJ whole genome shotgun (WGS) entry which is preliminary data.</text>
</comment>
<evidence type="ECO:0000313" key="2">
    <source>
        <dbReference type="Proteomes" id="UP001165190"/>
    </source>
</evidence>
<keyword evidence="2" id="KW-1185">Reference proteome</keyword>